<dbReference type="Proteomes" id="UP000649829">
    <property type="component" value="Unassembled WGS sequence"/>
</dbReference>
<dbReference type="InterPro" id="IPR011006">
    <property type="entry name" value="CheY-like_superfamily"/>
</dbReference>
<name>A0A917WB48_9RHOB</name>
<dbReference type="InterPro" id="IPR001789">
    <property type="entry name" value="Sig_transdc_resp-reg_receiver"/>
</dbReference>
<organism evidence="3 4">
    <name type="scientific">Pseudooceanicola nanhaiensis</name>
    <dbReference type="NCBI Taxonomy" id="375761"/>
    <lineage>
        <taxon>Bacteria</taxon>
        <taxon>Pseudomonadati</taxon>
        <taxon>Pseudomonadota</taxon>
        <taxon>Alphaproteobacteria</taxon>
        <taxon>Rhodobacterales</taxon>
        <taxon>Paracoccaceae</taxon>
        <taxon>Pseudooceanicola</taxon>
    </lineage>
</organism>
<evidence type="ECO:0000256" key="1">
    <source>
        <dbReference type="PROSITE-ProRule" id="PRU00169"/>
    </source>
</evidence>
<dbReference type="Gene3D" id="3.40.50.2300">
    <property type="match status" value="1"/>
</dbReference>
<accession>A0A917WB48</accession>
<dbReference type="SMART" id="SM00448">
    <property type="entry name" value="REC"/>
    <property type="match status" value="1"/>
</dbReference>
<dbReference type="Pfam" id="PF00072">
    <property type="entry name" value="Response_reg"/>
    <property type="match status" value="1"/>
</dbReference>
<gene>
    <name evidence="3" type="ORF">GCM10011534_10630</name>
</gene>
<evidence type="ECO:0000313" key="4">
    <source>
        <dbReference type="Proteomes" id="UP000649829"/>
    </source>
</evidence>
<dbReference type="RefSeq" id="WP_036538388.1">
    <property type="nucleotide sequence ID" value="NZ_BMLF01000001.1"/>
</dbReference>
<feature type="modified residue" description="4-aspartylphosphate" evidence="1">
    <location>
        <position position="59"/>
    </location>
</feature>
<comment type="caution">
    <text evidence="3">The sequence shown here is derived from an EMBL/GenBank/DDBJ whole genome shotgun (WGS) entry which is preliminary data.</text>
</comment>
<feature type="domain" description="Response regulatory" evidence="2">
    <location>
        <begin position="9"/>
        <end position="119"/>
    </location>
</feature>
<keyword evidence="4" id="KW-1185">Reference proteome</keyword>
<sequence length="129" mass="13647">MTWTPSGKRILYLEDEAIIALDTTDTLRDMGFGTIDLCHSLEMAEAALSSAAPDLALLDVNLSHGRTSLDLGRRLREAGVPVVFATGYSADSLPLDETAVVVEKPLTPASLERALHQAADSAGSRAPDA</sequence>
<dbReference type="PROSITE" id="PS50110">
    <property type="entry name" value="RESPONSE_REGULATORY"/>
    <property type="match status" value="1"/>
</dbReference>
<dbReference type="AlphaFoldDB" id="A0A917WB48"/>
<dbReference type="EMBL" id="BMLF01000001">
    <property type="protein sequence ID" value="GGL90361.1"/>
    <property type="molecule type" value="Genomic_DNA"/>
</dbReference>
<dbReference type="GO" id="GO:0000160">
    <property type="term" value="P:phosphorelay signal transduction system"/>
    <property type="evidence" value="ECO:0007669"/>
    <property type="project" value="InterPro"/>
</dbReference>
<proteinExistence type="predicted"/>
<dbReference type="SUPFAM" id="SSF52172">
    <property type="entry name" value="CheY-like"/>
    <property type="match status" value="1"/>
</dbReference>
<keyword evidence="1" id="KW-0597">Phosphoprotein</keyword>
<evidence type="ECO:0000313" key="3">
    <source>
        <dbReference type="EMBL" id="GGL90361.1"/>
    </source>
</evidence>
<evidence type="ECO:0000259" key="2">
    <source>
        <dbReference type="PROSITE" id="PS50110"/>
    </source>
</evidence>
<protein>
    <submittedName>
        <fullName evidence="3">Response regulator</fullName>
    </submittedName>
</protein>
<reference evidence="3" key="1">
    <citation type="journal article" date="2014" name="Int. J. Syst. Evol. Microbiol.">
        <title>Complete genome sequence of Corynebacterium casei LMG S-19264T (=DSM 44701T), isolated from a smear-ripened cheese.</title>
        <authorList>
            <consortium name="US DOE Joint Genome Institute (JGI-PGF)"/>
            <person name="Walter F."/>
            <person name="Albersmeier A."/>
            <person name="Kalinowski J."/>
            <person name="Ruckert C."/>
        </authorList>
    </citation>
    <scope>NUCLEOTIDE SEQUENCE</scope>
    <source>
        <strain evidence="3">CGMCC 1.6293</strain>
    </source>
</reference>
<reference evidence="3" key="2">
    <citation type="submission" date="2020-09" db="EMBL/GenBank/DDBJ databases">
        <authorList>
            <person name="Sun Q."/>
            <person name="Zhou Y."/>
        </authorList>
    </citation>
    <scope>NUCLEOTIDE SEQUENCE</scope>
    <source>
        <strain evidence="3">CGMCC 1.6293</strain>
    </source>
</reference>